<evidence type="ECO:0000259" key="1">
    <source>
        <dbReference type="Pfam" id="PF03551"/>
    </source>
</evidence>
<reference evidence="2 3" key="1">
    <citation type="submission" date="2024-02" db="EMBL/GenBank/DDBJ databases">
        <title>Deinococcus carri NBRC 110142.</title>
        <authorList>
            <person name="Ichikawa N."/>
            <person name="Katano-Makiyama Y."/>
            <person name="Hidaka K."/>
        </authorList>
    </citation>
    <scope>NUCLEOTIDE SEQUENCE [LARGE SCALE GENOMIC DNA]</scope>
    <source>
        <strain evidence="2 3">NBRC 110142</strain>
    </source>
</reference>
<dbReference type="SUPFAM" id="SSF46785">
    <property type="entry name" value="Winged helix' DNA-binding domain"/>
    <property type="match status" value="1"/>
</dbReference>
<dbReference type="Proteomes" id="UP001401887">
    <property type="component" value="Unassembled WGS sequence"/>
</dbReference>
<feature type="domain" description="Transcription regulator PadR N-terminal" evidence="1">
    <location>
        <begin position="14"/>
        <end position="84"/>
    </location>
</feature>
<dbReference type="Pfam" id="PF03551">
    <property type="entry name" value="PadR"/>
    <property type="match status" value="1"/>
</dbReference>
<comment type="caution">
    <text evidence="2">The sequence shown here is derived from an EMBL/GenBank/DDBJ whole genome shotgun (WGS) entry which is preliminary data.</text>
</comment>
<sequence length="112" mass="12833">MLRDFLLGFVKIHILYHAAHEPIYGVAMLEELARHGYRLSPGTLYPMLHGLARDGYLAQEERVVGGKVRKYYILTELGHAALREARQKVRELTREVLDDSSAHPLPHPEEHP</sequence>
<proteinExistence type="predicted"/>
<dbReference type="InterPro" id="IPR052509">
    <property type="entry name" value="Metal_resp_DNA-bind_regulator"/>
</dbReference>
<dbReference type="EMBL" id="BAABRP010000002">
    <property type="protein sequence ID" value="GAA5512384.1"/>
    <property type="molecule type" value="Genomic_DNA"/>
</dbReference>
<protein>
    <submittedName>
        <fullName evidence="2">Transcriptional regulator Rv3488</fullName>
    </submittedName>
</protein>
<evidence type="ECO:0000313" key="3">
    <source>
        <dbReference type="Proteomes" id="UP001401887"/>
    </source>
</evidence>
<dbReference type="Gene3D" id="1.10.10.10">
    <property type="entry name" value="Winged helix-like DNA-binding domain superfamily/Winged helix DNA-binding domain"/>
    <property type="match status" value="1"/>
</dbReference>
<dbReference type="RefSeq" id="WP_345462147.1">
    <property type="nucleotide sequence ID" value="NZ_BAABRP010000002.1"/>
</dbReference>
<dbReference type="InterPro" id="IPR005149">
    <property type="entry name" value="Tscrpt_reg_PadR_N"/>
</dbReference>
<dbReference type="PANTHER" id="PTHR33169">
    <property type="entry name" value="PADR-FAMILY TRANSCRIPTIONAL REGULATOR"/>
    <property type="match status" value="1"/>
</dbReference>
<dbReference type="PANTHER" id="PTHR33169:SF14">
    <property type="entry name" value="TRANSCRIPTIONAL REGULATOR RV3488"/>
    <property type="match status" value="1"/>
</dbReference>
<keyword evidence="3" id="KW-1185">Reference proteome</keyword>
<evidence type="ECO:0000313" key="2">
    <source>
        <dbReference type="EMBL" id="GAA5512384.1"/>
    </source>
</evidence>
<dbReference type="InterPro" id="IPR036390">
    <property type="entry name" value="WH_DNA-bd_sf"/>
</dbReference>
<dbReference type="InterPro" id="IPR036388">
    <property type="entry name" value="WH-like_DNA-bd_sf"/>
</dbReference>
<name>A0ABP9W4X2_9DEIO</name>
<organism evidence="2 3">
    <name type="scientific">Deinococcus carri</name>
    <dbReference type="NCBI Taxonomy" id="1211323"/>
    <lineage>
        <taxon>Bacteria</taxon>
        <taxon>Thermotogati</taxon>
        <taxon>Deinococcota</taxon>
        <taxon>Deinococci</taxon>
        <taxon>Deinococcales</taxon>
        <taxon>Deinococcaceae</taxon>
        <taxon>Deinococcus</taxon>
    </lineage>
</organism>
<accession>A0ABP9W4X2</accession>
<gene>
    <name evidence="2" type="ORF">Dcar01_01098</name>
</gene>